<gene>
    <name evidence="1" type="ORF">BD94_1637</name>
</gene>
<dbReference type="RefSeq" id="WP_024566224.1">
    <property type="nucleotide sequence ID" value="NZ_CP007547.1"/>
</dbReference>
<protein>
    <submittedName>
        <fullName evidence="1">Uncharacterized protein</fullName>
    </submittedName>
</protein>
<evidence type="ECO:0000313" key="1">
    <source>
        <dbReference type="EMBL" id="AIL45412.1"/>
    </source>
</evidence>
<sequence length="65" mass="7622">MKTPSRTEAKKLAKAYSNNKNYMGMPVYIIYCSRSENYYVDTNGLIRLWEILIGYYINGVFTPEK</sequence>
<proteinExistence type="predicted"/>
<dbReference type="STRING" id="1338011.BD94_1637"/>
<dbReference type="EMBL" id="CP007547">
    <property type="protein sequence ID" value="AIL45412.1"/>
    <property type="molecule type" value="Genomic_DNA"/>
</dbReference>
<reference evidence="1" key="2">
    <citation type="journal article" date="2015" name="Genome Biol. Evol.">
        <title>Complete Genome Sequence and Transcriptomic Analysis of the Novel Pathogen Elizabethkingia anophelis in Response to Oxidative Stress.</title>
        <authorList>
            <person name="Li Y."/>
            <person name="Liu Y."/>
            <person name="Chew S.C."/>
            <person name="Tay M."/>
            <person name="Salido M.M."/>
            <person name="Teo J."/>
            <person name="Lauro F.M."/>
            <person name="Givskov M."/>
            <person name="Yang L."/>
        </authorList>
    </citation>
    <scope>NUCLEOTIDE SEQUENCE</scope>
    <source>
        <strain evidence="1">NUHP1</strain>
    </source>
</reference>
<dbReference type="KEGG" id="eao:BD94_1637"/>
<name>A0A077ED47_9FLAO</name>
<dbReference type="HOGENOM" id="CLU_2844444_0_0_10"/>
<dbReference type="AlphaFoldDB" id="A0A077ED47"/>
<organism evidence="1 2">
    <name type="scientific">Elizabethkingia anophelis NUHP1</name>
    <dbReference type="NCBI Taxonomy" id="1338011"/>
    <lineage>
        <taxon>Bacteria</taxon>
        <taxon>Pseudomonadati</taxon>
        <taxon>Bacteroidota</taxon>
        <taxon>Flavobacteriia</taxon>
        <taxon>Flavobacteriales</taxon>
        <taxon>Weeksellaceae</taxon>
        <taxon>Elizabethkingia</taxon>
    </lineage>
</organism>
<reference evidence="1" key="1">
    <citation type="journal article" date="2013" name="Lancet">
        <title>First case of E anophelis outbreak in an intensive-care unit.</title>
        <authorList>
            <person name="Teo J."/>
            <person name="Tan S.Y."/>
            <person name="Tay M."/>
            <person name="Ding Y."/>
            <person name="Kjelleberg S."/>
            <person name="Givskov M."/>
            <person name="Lin R.T."/>
            <person name="Yang L."/>
        </authorList>
    </citation>
    <scope>NUCLEOTIDE SEQUENCE [LARGE SCALE GENOMIC DNA]</scope>
    <source>
        <strain evidence="1">NUHP1</strain>
    </source>
</reference>
<accession>A0A077ED47</accession>
<evidence type="ECO:0000313" key="2">
    <source>
        <dbReference type="Proteomes" id="UP000028933"/>
    </source>
</evidence>
<dbReference type="Proteomes" id="UP000028933">
    <property type="component" value="Chromosome"/>
</dbReference>